<sequence>MKDKWLADLKNKFEGHEDDPPDGVWMSIEKELFPEEEGNVFPLLPAADIIENNDDKKHNKKKLGRIIGTFSIAAGIAVLVSVIFFHETKADAVKNLTESRQQKITKDNLLSSSSPDSVDTNSIVLNKSQAALGNELFNVIKANTTNVSHNELHDYLKIQTKGIETENRYELQNSVGNSLMAGMLAASEKNSNNSDSIAALAYSGENLAQIDIYKKSERLNADRKWSLGLISGPPISSSSPSSHQQEGYVMMNGNQLEIPAGSEEETEDGPLGAIFAGNRDEDVKTDIRHRLPVKLGLSVFYQLDDQWSVSTGITYARLSSDLLSGTEANMIRGEQTVKYVGVPVQIHYKIWQKGNTSVYAGAGAQIEKPISGKMKTNYIVNHEVKESFSESFKVNSLQISLNAGGGVQYKIFRNFGIYFEPSLRYNFKDGSEIRTLYREKPLNLNLEFGVRYSIQ</sequence>
<evidence type="ECO:0000313" key="3">
    <source>
        <dbReference type="EMBL" id="MCT2563383.1"/>
    </source>
</evidence>
<dbReference type="Proteomes" id="UP001525566">
    <property type="component" value="Unassembled WGS sequence"/>
</dbReference>
<keyword evidence="1" id="KW-0812">Transmembrane</keyword>
<dbReference type="RefSeq" id="WP_259839804.1">
    <property type="nucleotide sequence ID" value="NZ_JAOAMU010000005.1"/>
</dbReference>
<evidence type="ECO:0000313" key="4">
    <source>
        <dbReference type="Proteomes" id="UP001525566"/>
    </source>
</evidence>
<proteinExistence type="predicted"/>
<gene>
    <name evidence="3" type="ORF">N0B48_15920</name>
</gene>
<keyword evidence="4" id="KW-1185">Reference proteome</keyword>
<evidence type="ECO:0000259" key="2">
    <source>
        <dbReference type="Pfam" id="PF13568"/>
    </source>
</evidence>
<protein>
    <submittedName>
        <fullName evidence="3">PorT family protein</fullName>
    </submittedName>
</protein>
<keyword evidence="1" id="KW-0472">Membrane</keyword>
<feature type="transmembrane region" description="Helical" evidence="1">
    <location>
        <begin position="66"/>
        <end position="85"/>
    </location>
</feature>
<dbReference type="InterPro" id="IPR011250">
    <property type="entry name" value="OMP/PagP_B-barrel"/>
</dbReference>
<name>A0ABT2IX14_9FLAO</name>
<dbReference type="EMBL" id="JAOAMU010000005">
    <property type="protein sequence ID" value="MCT2563383.1"/>
    <property type="molecule type" value="Genomic_DNA"/>
</dbReference>
<keyword evidence="1" id="KW-1133">Transmembrane helix</keyword>
<feature type="domain" description="Outer membrane protein beta-barrel" evidence="2">
    <location>
        <begin position="282"/>
        <end position="426"/>
    </location>
</feature>
<dbReference type="Pfam" id="PF13568">
    <property type="entry name" value="OMP_b-brl_2"/>
    <property type="match status" value="1"/>
</dbReference>
<dbReference type="SUPFAM" id="SSF56925">
    <property type="entry name" value="OMPA-like"/>
    <property type="match status" value="1"/>
</dbReference>
<evidence type="ECO:0000256" key="1">
    <source>
        <dbReference type="SAM" id="Phobius"/>
    </source>
</evidence>
<accession>A0ABT2IX14</accession>
<dbReference type="Gene3D" id="2.40.160.20">
    <property type="match status" value="1"/>
</dbReference>
<dbReference type="InterPro" id="IPR025665">
    <property type="entry name" value="Beta-barrel_OMP_2"/>
</dbReference>
<reference evidence="3 4" key="1">
    <citation type="submission" date="2022-09" db="EMBL/GenBank/DDBJ databases">
        <title>Chryseobacterium oleae sp.nov., isolated from the inter-root soil of Pyrola calliantha H. Andr. in Tibet.</title>
        <authorList>
            <person name="Li Z."/>
        </authorList>
    </citation>
    <scope>NUCLEOTIDE SEQUENCE [LARGE SCALE GENOMIC DNA]</scope>
    <source>
        <strain evidence="4">pc1-10</strain>
    </source>
</reference>
<comment type="caution">
    <text evidence="3">The sequence shown here is derived from an EMBL/GenBank/DDBJ whole genome shotgun (WGS) entry which is preliminary data.</text>
</comment>
<organism evidence="3 4">
    <name type="scientific">Chryseobacterium herbae</name>
    <dbReference type="NCBI Taxonomy" id="2976476"/>
    <lineage>
        <taxon>Bacteria</taxon>
        <taxon>Pseudomonadati</taxon>
        <taxon>Bacteroidota</taxon>
        <taxon>Flavobacteriia</taxon>
        <taxon>Flavobacteriales</taxon>
        <taxon>Weeksellaceae</taxon>
        <taxon>Chryseobacterium group</taxon>
        <taxon>Chryseobacterium</taxon>
    </lineage>
</organism>